<reference evidence="2 3" key="1">
    <citation type="submission" date="2020-08" db="EMBL/GenBank/DDBJ databases">
        <title>Sequencing the genomes of 1000 actinobacteria strains.</title>
        <authorList>
            <person name="Klenk H.-P."/>
        </authorList>
    </citation>
    <scope>NUCLEOTIDE SEQUENCE [LARGE SCALE GENOMIC DNA]</scope>
    <source>
        <strain evidence="2 3">DSM 44551</strain>
    </source>
</reference>
<protein>
    <submittedName>
        <fullName evidence="2">Thiopeptide-type bacteriocin biosynthesis protein</fullName>
    </submittedName>
</protein>
<evidence type="ECO:0000259" key="1">
    <source>
        <dbReference type="Pfam" id="PF14028"/>
    </source>
</evidence>
<dbReference type="RefSeq" id="WP_184387401.1">
    <property type="nucleotide sequence ID" value="NZ_BAAAJD010000209.1"/>
</dbReference>
<name>A0A7W8QGM8_9ACTN</name>
<organism evidence="2 3">
    <name type="scientific">Nocardiopsis composta</name>
    <dbReference type="NCBI Taxonomy" id="157465"/>
    <lineage>
        <taxon>Bacteria</taxon>
        <taxon>Bacillati</taxon>
        <taxon>Actinomycetota</taxon>
        <taxon>Actinomycetes</taxon>
        <taxon>Streptosporangiales</taxon>
        <taxon>Nocardiopsidaceae</taxon>
        <taxon>Nocardiopsis</taxon>
    </lineage>
</organism>
<dbReference type="NCBIfam" id="TIGR03891">
    <property type="entry name" value="thiopep_ocin"/>
    <property type="match status" value="1"/>
</dbReference>
<dbReference type="EMBL" id="JACHDB010000001">
    <property type="protein sequence ID" value="MBB5429920.1"/>
    <property type="molecule type" value="Genomic_DNA"/>
</dbReference>
<keyword evidence="3" id="KW-1185">Reference proteome</keyword>
<accession>A0A7W8QGM8</accession>
<evidence type="ECO:0000313" key="2">
    <source>
        <dbReference type="EMBL" id="MBB5429920.1"/>
    </source>
</evidence>
<comment type="caution">
    <text evidence="2">The sequence shown here is derived from an EMBL/GenBank/DDBJ whole genome shotgun (WGS) entry which is preliminary data.</text>
</comment>
<evidence type="ECO:0000313" key="3">
    <source>
        <dbReference type="Proteomes" id="UP000572635"/>
    </source>
</evidence>
<dbReference type="Pfam" id="PF14028">
    <property type="entry name" value="Lant_dehydr_C"/>
    <property type="match status" value="1"/>
</dbReference>
<proteinExistence type="predicted"/>
<dbReference type="InterPro" id="IPR023809">
    <property type="entry name" value="Thiopep_bacteriocin_synth_dom"/>
</dbReference>
<dbReference type="Proteomes" id="UP000572635">
    <property type="component" value="Unassembled WGS sequence"/>
</dbReference>
<gene>
    <name evidence="2" type="ORF">HDA36_000004</name>
</gene>
<sequence length="324" mass="34882">MPADQLSPTALEEAVRAVLGATPLHQAAARAKTTAQELQAAADLYHQAGTRALRHHRPGRWWQADLEFTDWERAETTVRLLLPRLAPGPQSQWWFIRKHPCWRLRVRPLGHAHRARIEAALDDHVGQGLLIGWCTVVYEPETAAFGGPAGMQAAHALFHADSAFALHPPPGLPLGRRELSLALCSALLTGAGLEWYEQGDVWDAVAAQRPLPAGHEQRIARLADQAESLLCLDSGPQGPLFAPGGPLSSCAGIAEAFHTCGAAIGSAARSGQLQRGLRAVLAYHVIFHWNRHGLGAGSQALLARAARTAILHPPSTPMTSHGER</sequence>
<dbReference type="AlphaFoldDB" id="A0A7W8QGM8"/>
<feature type="domain" description="Thiopeptide-type bacteriocin biosynthesis" evidence="1">
    <location>
        <begin position="78"/>
        <end position="308"/>
    </location>
</feature>